<keyword evidence="4" id="KW-0554">One-carbon metabolism</keyword>
<dbReference type="Proteomes" id="UP000007796">
    <property type="component" value="Unassembled WGS sequence"/>
</dbReference>
<name>F0X744_GROCL</name>
<feature type="domain" description="DUF3533" evidence="14">
    <location>
        <begin position="605"/>
        <end position="888"/>
    </location>
</feature>
<keyword evidence="9" id="KW-0460">Magnesium</keyword>
<protein>
    <recommendedName>
        <fullName evidence="3">tetrahydrofolate synthase</fullName>
        <ecNumber evidence="3">6.3.2.17</ecNumber>
    </recommendedName>
    <alternativeName>
        <fullName evidence="11">Folylpoly-gamma-glutamate synthetase</fullName>
    </alternativeName>
    <alternativeName>
        <fullName evidence="10">Tetrahydrofolylpolyglutamate synthase</fullName>
    </alternativeName>
</protein>
<evidence type="ECO:0000256" key="13">
    <source>
        <dbReference type="SAM" id="Phobius"/>
    </source>
</evidence>
<comment type="similarity">
    <text evidence="2">Belongs to the folylpolyglutamate synthase family.</text>
</comment>
<dbReference type="EMBL" id="GL629729">
    <property type="protein sequence ID" value="EFX06379.1"/>
    <property type="molecule type" value="Genomic_DNA"/>
</dbReference>
<evidence type="ECO:0000313" key="16">
    <source>
        <dbReference type="Proteomes" id="UP000007796"/>
    </source>
</evidence>
<evidence type="ECO:0000256" key="8">
    <source>
        <dbReference type="ARBA" id="ARBA00022840"/>
    </source>
</evidence>
<evidence type="ECO:0000256" key="1">
    <source>
        <dbReference type="ARBA" id="ARBA00005150"/>
    </source>
</evidence>
<dbReference type="HOGENOM" id="CLU_324662_0_0_1"/>
<dbReference type="SUPFAM" id="SSF53244">
    <property type="entry name" value="MurD-like peptide ligases, peptide-binding domain"/>
    <property type="match status" value="1"/>
</dbReference>
<keyword evidence="16" id="KW-1185">Reference proteome</keyword>
<dbReference type="PANTHER" id="PTHR11136">
    <property type="entry name" value="FOLYLPOLYGLUTAMATE SYNTHASE-RELATED"/>
    <property type="match status" value="1"/>
</dbReference>
<evidence type="ECO:0000256" key="7">
    <source>
        <dbReference type="ARBA" id="ARBA00022741"/>
    </source>
</evidence>
<feature type="transmembrane region" description="Helical" evidence="13">
    <location>
        <begin position="806"/>
        <end position="830"/>
    </location>
</feature>
<reference evidence="15 16" key="1">
    <citation type="journal article" date="2011" name="Proc. Natl. Acad. Sci. U.S.A.">
        <title>Genome and transcriptome analyses of the mountain pine beetle-fungal symbiont Grosmannia clavigera, a lodgepole pine pathogen.</title>
        <authorList>
            <person name="DiGuistini S."/>
            <person name="Wang Y."/>
            <person name="Liao N.Y."/>
            <person name="Taylor G."/>
            <person name="Tanguay P."/>
            <person name="Feau N."/>
            <person name="Henrissat B."/>
            <person name="Chan S.K."/>
            <person name="Hesse-Orce U."/>
            <person name="Alamouti S.M."/>
            <person name="Tsui C.K.M."/>
            <person name="Docking R.T."/>
            <person name="Levasseur A."/>
            <person name="Haridas S."/>
            <person name="Robertson G."/>
            <person name="Birol I."/>
            <person name="Holt R.A."/>
            <person name="Marra M.A."/>
            <person name="Hamelin R.C."/>
            <person name="Hirst M."/>
            <person name="Jones S.J.M."/>
            <person name="Bohlmann J."/>
            <person name="Breuil C."/>
        </authorList>
    </citation>
    <scope>NUCLEOTIDE SEQUENCE [LARGE SCALE GENOMIC DNA]</scope>
    <source>
        <strain evidence="16">kw1407 / UAMH 11150</strain>
    </source>
</reference>
<dbReference type="PANTHER" id="PTHR11136:SF5">
    <property type="entry name" value="FOLYLPOLYGLUTAMATE SYNTHASE, MITOCHONDRIAL"/>
    <property type="match status" value="1"/>
</dbReference>
<dbReference type="InterPro" id="IPR022703">
    <property type="entry name" value="DUF3533"/>
</dbReference>
<evidence type="ECO:0000256" key="5">
    <source>
        <dbReference type="ARBA" id="ARBA00022598"/>
    </source>
</evidence>
<dbReference type="InterPro" id="IPR036565">
    <property type="entry name" value="Mur-like_cat_sf"/>
</dbReference>
<dbReference type="OrthoDB" id="5212574at2759"/>
<dbReference type="GeneID" id="25980163"/>
<evidence type="ECO:0000256" key="9">
    <source>
        <dbReference type="ARBA" id="ARBA00022842"/>
    </source>
</evidence>
<dbReference type="InParanoid" id="F0X744"/>
<dbReference type="SUPFAM" id="SSF53623">
    <property type="entry name" value="MurD-like peptide ligases, catalytic domain"/>
    <property type="match status" value="1"/>
</dbReference>
<dbReference type="GO" id="GO:0005829">
    <property type="term" value="C:cytosol"/>
    <property type="evidence" value="ECO:0007669"/>
    <property type="project" value="TreeGrafter"/>
</dbReference>
<dbReference type="Gene3D" id="3.90.190.20">
    <property type="entry name" value="Mur ligase, C-terminal domain"/>
    <property type="match status" value="1"/>
</dbReference>
<evidence type="ECO:0000256" key="11">
    <source>
        <dbReference type="ARBA" id="ARBA00030876"/>
    </source>
</evidence>
<dbReference type="GO" id="GO:0006730">
    <property type="term" value="P:one-carbon metabolic process"/>
    <property type="evidence" value="ECO:0007669"/>
    <property type="project" value="UniProtKB-KW"/>
</dbReference>
<keyword evidence="7" id="KW-0547">Nucleotide-binding</keyword>
<sequence>MHGTFFGVLRRYSCRIGRPSIRNLHRISEAKATISMASTTPTYADAIRLLNSTQTGYKTLEQRRRDGFKLDDQDPIGQMNRWLGYMGYAPADLNRLNVVHVAGTKGKGTTCALTNSILERYRQGDRKGSAGPHKVGLFTSPHLVAVRERIRIDSAPISEADFARYFFEVWQALEAGDADAPRPSYFRFLTLLSLHVFVREGVDAAIYEVGVGGELDATNVFVAPAATAVSTLGIDHVVTLGHTIDRIAWHKAGIFKPGCPALTVPQQDDPIPTDVLRARAAERQSSLTILQPDCYEAVLRGVRITPDEPFQRKNAALAVALAATVLRRLGVDDGRIALEALGLTERHASSDSTDGADGTKLPQPFVDGLENVVWRGRCESKTTDRQRWYLDGAHNHQSLDVACRWFSRAVATDSTTPTILIFNQQSTRDAVDLLRVVHETVYRAGVRFQHAVFCTNVTYKDNSWKVDFVNNNVDPSELKSLSLQQTLADYWKTLDPDTDVAVAPTVEDAVDRVRAIGGGQVDTRTLITGSFHLIGGALTVLEGGEAFAHESISATFADESTFSHILPHENSMDRLYPKATQNRLRFHDPGFSTVIVAFLRAAGRNFLLLQLLFLGLFAYIFGSLFQQSAHGHNLTIAFVDYDGGSISSPIGQAVLTAYASLAGTAFPTLIERARDDFPLPATDLRHAVCRTDYWGALYVSAGASGRLQAALNSSSSRVSSNYNRSDVLFYIWNEARYPVVVDALIAGSIQTLAQAARIVLAANGTATDSDGIIPWPLGSPATVDVLANPWTPVAVDIQPTPQGSRAIYNTLVIILILIQEFFYLGIINALTTAFHTYSKIHALRILLIRTLNALSYTLIGALCTTGAIWAFRDHWDVQALQFGASWMVL</sequence>
<dbReference type="InterPro" id="IPR036615">
    <property type="entry name" value="Mur_ligase_C_dom_sf"/>
</dbReference>
<comment type="pathway">
    <text evidence="1">Cofactor biosynthesis; tetrahydrofolylpolyglutamate biosynthesis.</text>
</comment>
<evidence type="ECO:0000256" key="10">
    <source>
        <dbReference type="ARBA" id="ARBA00030592"/>
    </source>
</evidence>
<evidence type="ECO:0000256" key="3">
    <source>
        <dbReference type="ARBA" id="ARBA00013025"/>
    </source>
</evidence>
<dbReference type="eggNOG" id="KOG2525">
    <property type="taxonomic scope" value="Eukaryota"/>
</dbReference>
<evidence type="ECO:0000259" key="14">
    <source>
        <dbReference type="Pfam" id="PF12051"/>
    </source>
</evidence>
<keyword evidence="13" id="KW-0472">Membrane</keyword>
<accession>F0X744</accession>
<evidence type="ECO:0000256" key="4">
    <source>
        <dbReference type="ARBA" id="ARBA00022563"/>
    </source>
</evidence>
<keyword evidence="6" id="KW-0479">Metal-binding</keyword>
<dbReference type="FunCoup" id="F0X744">
    <property type="interactions" value="608"/>
</dbReference>
<gene>
    <name evidence="15" type="ORF">CMQ_6700</name>
</gene>
<dbReference type="EC" id="6.3.2.17" evidence="3"/>
<dbReference type="GO" id="GO:0004326">
    <property type="term" value="F:tetrahydrofolylpolyglutamate synthase activity"/>
    <property type="evidence" value="ECO:0007669"/>
    <property type="project" value="UniProtKB-EC"/>
</dbReference>
<dbReference type="GO" id="GO:0005739">
    <property type="term" value="C:mitochondrion"/>
    <property type="evidence" value="ECO:0007669"/>
    <property type="project" value="TreeGrafter"/>
</dbReference>
<keyword evidence="13" id="KW-1133">Transmembrane helix</keyword>
<comment type="catalytic activity">
    <reaction evidence="12">
        <text>(6S)-5,6,7,8-tetrahydrofolyl-(gamma-L-Glu)(n) + L-glutamate + ATP = (6S)-5,6,7,8-tetrahydrofolyl-(gamma-L-Glu)(n+1) + ADP + phosphate + H(+)</text>
        <dbReference type="Rhea" id="RHEA:10580"/>
        <dbReference type="Rhea" id="RHEA-COMP:14738"/>
        <dbReference type="Rhea" id="RHEA-COMP:14740"/>
        <dbReference type="ChEBI" id="CHEBI:15378"/>
        <dbReference type="ChEBI" id="CHEBI:29985"/>
        <dbReference type="ChEBI" id="CHEBI:30616"/>
        <dbReference type="ChEBI" id="CHEBI:43474"/>
        <dbReference type="ChEBI" id="CHEBI:141005"/>
        <dbReference type="ChEBI" id="CHEBI:456216"/>
        <dbReference type="EC" id="6.3.2.17"/>
    </reaction>
</comment>
<evidence type="ECO:0000256" key="6">
    <source>
        <dbReference type="ARBA" id="ARBA00022723"/>
    </source>
</evidence>
<evidence type="ECO:0000256" key="12">
    <source>
        <dbReference type="ARBA" id="ARBA00047493"/>
    </source>
</evidence>
<proteinExistence type="inferred from homology"/>
<dbReference type="RefSeq" id="XP_014175861.1">
    <property type="nucleotide sequence ID" value="XM_014320386.1"/>
</dbReference>
<evidence type="ECO:0000256" key="2">
    <source>
        <dbReference type="ARBA" id="ARBA00008276"/>
    </source>
</evidence>
<dbReference type="Gene3D" id="3.40.1190.10">
    <property type="entry name" value="Mur-like, catalytic domain"/>
    <property type="match status" value="1"/>
</dbReference>
<dbReference type="Pfam" id="PF12051">
    <property type="entry name" value="DUF3533"/>
    <property type="match status" value="1"/>
</dbReference>
<keyword evidence="5" id="KW-0436">Ligase</keyword>
<dbReference type="STRING" id="655863.F0X744"/>
<keyword evidence="8" id="KW-0067">ATP-binding</keyword>
<dbReference type="GO" id="GO:0046872">
    <property type="term" value="F:metal ion binding"/>
    <property type="evidence" value="ECO:0007669"/>
    <property type="project" value="UniProtKB-KW"/>
</dbReference>
<dbReference type="PROSITE" id="PS01011">
    <property type="entry name" value="FOLYLPOLYGLU_SYNT_1"/>
    <property type="match status" value="1"/>
</dbReference>
<feature type="transmembrane region" description="Helical" evidence="13">
    <location>
        <begin position="851"/>
        <end position="871"/>
    </location>
</feature>
<dbReference type="UniPathway" id="UPA00850"/>
<keyword evidence="13" id="KW-0812">Transmembrane</keyword>
<dbReference type="NCBIfam" id="TIGR01499">
    <property type="entry name" value="folC"/>
    <property type="match status" value="1"/>
</dbReference>
<feature type="transmembrane region" description="Helical" evidence="13">
    <location>
        <begin position="606"/>
        <end position="625"/>
    </location>
</feature>
<dbReference type="AlphaFoldDB" id="F0X744"/>
<organism evidence="16">
    <name type="scientific">Grosmannia clavigera (strain kw1407 / UAMH 11150)</name>
    <name type="common">Blue stain fungus</name>
    <name type="synonym">Graphiocladiella clavigera</name>
    <dbReference type="NCBI Taxonomy" id="655863"/>
    <lineage>
        <taxon>Eukaryota</taxon>
        <taxon>Fungi</taxon>
        <taxon>Dikarya</taxon>
        <taxon>Ascomycota</taxon>
        <taxon>Pezizomycotina</taxon>
        <taxon>Sordariomycetes</taxon>
        <taxon>Sordariomycetidae</taxon>
        <taxon>Ophiostomatales</taxon>
        <taxon>Ophiostomataceae</taxon>
        <taxon>Leptographium</taxon>
    </lineage>
</organism>
<evidence type="ECO:0000313" key="15">
    <source>
        <dbReference type="EMBL" id="EFX06379.1"/>
    </source>
</evidence>
<dbReference type="InterPro" id="IPR018109">
    <property type="entry name" value="Folylpolyglutamate_synth_CS"/>
</dbReference>
<dbReference type="InterPro" id="IPR001645">
    <property type="entry name" value="Folylpolyglutamate_synth"/>
</dbReference>
<dbReference type="GO" id="GO:0005524">
    <property type="term" value="F:ATP binding"/>
    <property type="evidence" value="ECO:0007669"/>
    <property type="project" value="UniProtKB-KW"/>
</dbReference>